<dbReference type="EMBL" id="BK015470">
    <property type="protein sequence ID" value="DAE08468.1"/>
    <property type="molecule type" value="Genomic_DNA"/>
</dbReference>
<sequence length="32" mass="3626">MLAWVILATYRKSVRVRNTPTAQSAMRALALH</sequence>
<reference evidence="1" key="1">
    <citation type="journal article" date="2021" name="Proc. Natl. Acad. Sci. U.S.A.">
        <title>A Catalog of Tens of Thousands of Viruses from Human Metagenomes Reveals Hidden Associations with Chronic Diseases.</title>
        <authorList>
            <person name="Tisza M.J."/>
            <person name="Buck C.B."/>
        </authorList>
    </citation>
    <scope>NUCLEOTIDE SEQUENCE</scope>
    <source>
        <strain evidence="1">CtAxs8</strain>
    </source>
</reference>
<protein>
    <submittedName>
        <fullName evidence="1">Uncharacterized protein</fullName>
    </submittedName>
</protein>
<proteinExistence type="predicted"/>
<organism evidence="1">
    <name type="scientific">Siphoviridae sp. ctAxs8</name>
    <dbReference type="NCBI Taxonomy" id="2825372"/>
    <lineage>
        <taxon>Viruses</taxon>
        <taxon>Duplodnaviria</taxon>
        <taxon>Heunggongvirae</taxon>
        <taxon>Uroviricota</taxon>
        <taxon>Caudoviricetes</taxon>
    </lineage>
</organism>
<evidence type="ECO:0000313" key="1">
    <source>
        <dbReference type="EMBL" id="DAE08468.1"/>
    </source>
</evidence>
<name>A0A8S5PQH1_9CAUD</name>
<accession>A0A8S5PQH1</accession>